<keyword evidence="7" id="KW-0418">Kinase</keyword>
<dbReference type="InterPro" id="IPR036662">
    <property type="entry name" value="PTS_EIIA_man-typ_sf"/>
</dbReference>
<evidence type="ECO:0000256" key="4">
    <source>
        <dbReference type="ARBA" id="ARBA00022597"/>
    </source>
</evidence>
<dbReference type="Pfam" id="PF03610">
    <property type="entry name" value="EIIA-man"/>
    <property type="match status" value="1"/>
</dbReference>
<evidence type="ECO:0000313" key="10">
    <source>
        <dbReference type="Proteomes" id="UP000237682"/>
    </source>
</evidence>
<evidence type="ECO:0000256" key="7">
    <source>
        <dbReference type="ARBA" id="ARBA00022777"/>
    </source>
</evidence>
<dbReference type="AlphaFoldDB" id="A0A2S9Q9Z4"/>
<dbReference type="RefSeq" id="WP_068296680.1">
    <property type="nucleotide sequence ID" value="NZ_PUEJ01000006.1"/>
</dbReference>
<dbReference type="PANTHER" id="PTHR33799">
    <property type="entry name" value="PTS PERMEASE-RELATED-RELATED"/>
    <property type="match status" value="1"/>
</dbReference>
<reference evidence="9 10" key="1">
    <citation type="submission" date="2018-02" db="EMBL/GenBank/DDBJ databases">
        <title>Whole genome sequencing of endophytic bacterium.</title>
        <authorList>
            <person name="Eedara R."/>
            <person name="Podile A.R."/>
        </authorList>
    </citation>
    <scope>NUCLEOTIDE SEQUENCE [LARGE SCALE GENOMIC DNA]</scope>
    <source>
        <strain evidence="9 10">RP1T</strain>
    </source>
</reference>
<dbReference type="PROSITE" id="PS51096">
    <property type="entry name" value="PTS_EIIA_TYPE_4"/>
    <property type="match status" value="1"/>
</dbReference>
<dbReference type="SUPFAM" id="SSF53062">
    <property type="entry name" value="PTS system fructose IIA component-like"/>
    <property type="match status" value="1"/>
</dbReference>
<dbReference type="GO" id="GO:0009401">
    <property type="term" value="P:phosphoenolpyruvate-dependent sugar phosphotransferase system"/>
    <property type="evidence" value="ECO:0007669"/>
    <property type="project" value="UniProtKB-KW"/>
</dbReference>
<sequence>MIGMVLVTHGHLATEFLSALEHVVGPQRNVEAIDIGPEDDVEQRRRDIIDAIGRVEDGSGVAVLTDMFGGTPSNLAISVMSGPSIEVVAGINLPMLVKLARLRSEVPLAEAVTRAQEAGRKYINIASRVLSGQ</sequence>
<evidence type="ECO:0000256" key="1">
    <source>
        <dbReference type="ARBA" id="ARBA00004496"/>
    </source>
</evidence>
<comment type="caution">
    <text evidence="9">The sequence shown here is derived from an EMBL/GenBank/DDBJ whole genome shotgun (WGS) entry which is preliminary data.</text>
</comment>
<gene>
    <name evidence="9" type="ORF">C5L14_18110</name>
</gene>
<dbReference type="InterPro" id="IPR033887">
    <property type="entry name" value="PTS_IIA_man"/>
</dbReference>
<evidence type="ECO:0000256" key="6">
    <source>
        <dbReference type="ARBA" id="ARBA00022683"/>
    </source>
</evidence>
<accession>A0A2S9Q9Z4</accession>
<evidence type="ECO:0000259" key="8">
    <source>
        <dbReference type="PROSITE" id="PS51096"/>
    </source>
</evidence>
<dbReference type="OrthoDB" id="9794368at2"/>
<comment type="subcellular location">
    <subcellularLocation>
        <location evidence="1">Cytoplasm</location>
    </subcellularLocation>
</comment>
<name>A0A2S9Q9Z4_9HYPH</name>
<evidence type="ECO:0000313" key="9">
    <source>
        <dbReference type="EMBL" id="PRH86165.1"/>
    </source>
</evidence>
<dbReference type="Proteomes" id="UP000237682">
    <property type="component" value="Unassembled WGS sequence"/>
</dbReference>
<dbReference type="InterPro" id="IPR051471">
    <property type="entry name" value="Bacterial_PTS_sugar_comp"/>
</dbReference>
<dbReference type="PANTHER" id="PTHR33799:SF1">
    <property type="entry name" value="PTS SYSTEM MANNOSE-SPECIFIC EIIAB COMPONENT-RELATED"/>
    <property type="match status" value="1"/>
</dbReference>
<evidence type="ECO:0000256" key="3">
    <source>
        <dbReference type="ARBA" id="ARBA00022490"/>
    </source>
</evidence>
<keyword evidence="3" id="KW-0963">Cytoplasm</keyword>
<dbReference type="GO" id="GO:0016020">
    <property type="term" value="C:membrane"/>
    <property type="evidence" value="ECO:0007669"/>
    <property type="project" value="InterPro"/>
</dbReference>
<dbReference type="CDD" id="cd00006">
    <property type="entry name" value="PTS_IIA_man"/>
    <property type="match status" value="1"/>
</dbReference>
<proteinExistence type="predicted"/>
<dbReference type="EMBL" id="PUEJ01000006">
    <property type="protein sequence ID" value="PRH86165.1"/>
    <property type="molecule type" value="Genomic_DNA"/>
</dbReference>
<dbReference type="GO" id="GO:0005737">
    <property type="term" value="C:cytoplasm"/>
    <property type="evidence" value="ECO:0007669"/>
    <property type="project" value="UniProtKB-SubCell"/>
</dbReference>
<keyword evidence="5" id="KW-0808">Transferase</keyword>
<evidence type="ECO:0000256" key="2">
    <source>
        <dbReference type="ARBA" id="ARBA00022448"/>
    </source>
</evidence>
<keyword evidence="2" id="KW-0813">Transport</keyword>
<dbReference type="GO" id="GO:0016301">
    <property type="term" value="F:kinase activity"/>
    <property type="evidence" value="ECO:0007669"/>
    <property type="project" value="UniProtKB-KW"/>
</dbReference>
<keyword evidence="4" id="KW-0762">Sugar transport</keyword>
<feature type="domain" description="PTS EIIA type-4" evidence="8">
    <location>
        <begin position="1"/>
        <end position="123"/>
    </location>
</feature>
<dbReference type="InterPro" id="IPR004701">
    <property type="entry name" value="PTS_EIIA_man-typ"/>
</dbReference>
<protein>
    <submittedName>
        <fullName evidence="9">PTS fructose transporter subunit IIA</fullName>
    </submittedName>
</protein>
<dbReference type="Gene3D" id="3.40.50.510">
    <property type="entry name" value="Phosphotransferase system, mannose-type IIA component"/>
    <property type="match status" value="1"/>
</dbReference>
<keyword evidence="6" id="KW-0598">Phosphotransferase system</keyword>
<organism evidence="9 10">
    <name type="scientific">Labrys okinawensis</name>
    <dbReference type="NCBI Taxonomy" id="346911"/>
    <lineage>
        <taxon>Bacteria</taxon>
        <taxon>Pseudomonadati</taxon>
        <taxon>Pseudomonadota</taxon>
        <taxon>Alphaproteobacteria</taxon>
        <taxon>Hyphomicrobiales</taxon>
        <taxon>Xanthobacteraceae</taxon>
        <taxon>Labrys</taxon>
    </lineage>
</organism>
<evidence type="ECO:0000256" key="5">
    <source>
        <dbReference type="ARBA" id="ARBA00022679"/>
    </source>
</evidence>
<keyword evidence="10" id="KW-1185">Reference proteome</keyword>